<dbReference type="AlphaFoldDB" id="Q9V073"/>
<reference evidence="3 5" key="5">
    <citation type="journal article" date="2012" name="Curr. Microbiol.">
        <title>Re-annotation of two hyperthermophilic archaea Pyrococcus abyssi GE5 and Pyrococcus furiosus DSM 3638.</title>
        <authorList>
            <person name="Gao J."/>
            <person name="Wang J."/>
        </authorList>
    </citation>
    <scope>GENOME REANNOTATION</scope>
    <source>
        <strain evidence="3">GE5</strain>
        <strain evidence="5">GE5 / Orsay</strain>
    </source>
</reference>
<keyword evidence="4" id="KW-1185">Reference proteome</keyword>
<dbReference type="SUPFAM" id="SSF47240">
    <property type="entry name" value="Ferritin-like"/>
    <property type="match status" value="1"/>
</dbReference>
<dbReference type="KEGG" id="pab:PAB1750"/>
<reference evidence="2" key="2">
    <citation type="journal article" date="2000" name="J. Mol. Biol.">
        <title>Archaeal homologs of eukaryotic methylation guide small nucleolar RNAs: lessons from the Pyrococcus genomes.</title>
        <authorList>
            <person name="Gaspin C."/>
            <person name="Cavaille J."/>
            <person name="Erauso G."/>
        </authorList>
    </citation>
    <scope>NUCLEOTIDE SEQUENCE</scope>
    <source>
        <strain evidence="2">Orsay</strain>
    </source>
</reference>
<evidence type="ECO:0000313" key="3">
    <source>
        <dbReference type="EMBL" id="CCE70326.1"/>
    </source>
</evidence>
<dbReference type="CDD" id="cd01045">
    <property type="entry name" value="Ferritin_like_AB"/>
    <property type="match status" value="1"/>
</dbReference>
<dbReference type="PANTHER" id="PTHR33531">
    <property type="entry name" value="RUBRERYTHRIN SUBFAMILY"/>
    <property type="match status" value="1"/>
</dbReference>
<evidence type="ECO:0000313" key="5">
    <source>
        <dbReference type="Proteomes" id="UP000009139"/>
    </source>
</evidence>
<dbReference type="eggNOG" id="arCOG01103">
    <property type="taxonomic scope" value="Archaea"/>
</dbReference>
<dbReference type="Gene3D" id="1.20.1260.10">
    <property type="match status" value="1"/>
</dbReference>
<dbReference type="HOGENOM" id="CLU_119858_0_0_2"/>
<reference evidence="2 4" key="4">
    <citation type="journal article" date="2003" name="Mol. Microbiol.">
        <title>An integrated analysis of the genome of the hyperthermophilic archaeon Pyrococcus abyssi.</title>
        <authorList>
            <person name="Cohen G."/>
            <person name="Barbe V."/>
            <person name="Flament D."/>
            <person name="Galperin M."/>
            <person name="Heilig R."/>
            <person name="Ripp R."/>
            <person name="Lecompte O."/>
            <person name="Prieur D."/>
            <person name="Poch O."/>
            <person name="Quellerou J."/>
            <person name="Thierry J.C."/>
            <person name="Van der Oost J."/>
            <person name="Weissenbach J."/>
            <person name="Zivanovic Y."/>
            <person name="Forterre P."/>
        </authorList>
    </citation>
    <scope>NUCLEOTIDE SEQUENCE [LARGE SCALE GENOMIC DNA]</scope>
    <source>
        <strain evidence="4">GE5 / Orsay</strain>
        <strain evidence="2">Orsay</strain>
    </source>
</reference>
<organism evidence="2 4">
    <name type="scientific">Pyrococcus abyssi (strain GE5 / Orsay)</name>
    <dbReference type="NCBI Taxonomy" id="272844"/>
    <lineage>
        <taxon>Archaea</taxon>
        <taxon>Methanobacteriati</taxon>
        <taxon>Methanobacteriota</taxon>
        <taxon>Thermococci</taxon>
        <taxon>Thermococcales</taxon>
        <taxon>Thermococcaceae</taxon>
        <taxon>Pyrococcus</taxon>
    </lineage>
</organism>
<dbReference type="Proteomes" id="UP000009139">
    <property type="component" value="Chromosome"/>
</dbReference>
<name>Q9V073_PYRAB</name>
<dbReference type="PATRIC" id="fig|272844.11.peg.972"/>
<dbReference type="InterPro" id="IPR009078">
    <property type="entry name" value="Ferritin-like_SF"/>
</dbReference>
<dbReference type="GO" id="GO:0046872">
    <property type="term" value="F:metal ion binding"/>
    <property type="evidence" value="ECO:0007669"/>
    <property type="project" value="InterPro"/>
</dbReference>
<evidence type="ECO:0000259" key="1">
    <source>
        <dbReference type="Pfam" id="PF02915"/>
    </source>
</evidence>
<proteinExistence type="predicted"/>
<dbReference type="EMBL" id="AJ248285">
    <property type="protein sequence ID" value="CAB49832.1"/>
    <property type="molecule type" value="Genomic_DNA"/>
</dbReference>
<accession>Q9V073</accession>
<feature type="domain" description="Rubrerythrin diiron-binding" evidence="1">
    <location>
        <begin position="23"/>
        <end position="158"/>
    </location>
</feature>
<evidence type="ECO:0000313" key="4">
    <source>
        <dbReference type="Proteomes" id="UP000000810"/>
    </source>
</evidence>
<evidence type="ECO:0000313" key="2">
    <source>
        <dbReference type="EMBL" id="CAB49832.1"/>
    </source>
</evidence>
<dbReference type="PANTHER" id="PTHR33531:SF10">
    <property type="entry name" value="BLR7895 PROTEIN"/>
    <property type="match status" value="1"/>
</dbReference>
<dbReference type="InterPro" id="IPR012347">
    <property type="entry name" value="Ferritin-like"/>
</dbReference>
<dbReference type="Pfam" id="PF02915">
    <property type="entry name" value="Rubrerythrin"/>
    <property type="match status" value="1"/>
</dbReference>
<dbReference type="Proteomes" id="UP000000810">
    <property type="component" value="Chromosome"/>
</dbReference>
<dbReference type="PIR" id="G75139">
    <property type="entry name" value="G75139"/>
</dbReference>
<gene>
    <name evidence="2" type="ordered locus">PAB1750</name>
</gene>
<sequence length="175" mass="20628">MAIMEVRKMEVSLDKIKELPLEELLGMAIKSEIEARKFYESFAEKIDIEPLKGKILWLASEEEKHEKMLRKLYSSMFPGKEVVFPKEHIGPELQPVAKELKGSQDVIDLIHWAMKAEEIAAQFYEKLMDIVEGEEKKRLMKSLSDMERGHYYMLRAEYELLLDWEMYSQMMHIGP</sequence>
<reference evidence="2" key="1">
    <citation type="submission" date="1999-07" db="EMBL/GenBank/DDBJ databases">
        <authorList>
            <person name="Genoscope"/>
        </authorList>
    </citation>
    <scope>NUCLEOTIDE SEQUENCE</scope>
    <source>
        <strain evidence="2">Orsay</strain>
    </source>
</reference>
<dbReference type="GO" id="GO:0016491">
    <property type="term" value="F:oxidoreductase activity"/>
    <property type="evidence" value="ECO:0007669"/>
    <property type="project" value="InterPro"/>
</dbReference>
<reference evidence="2" key="3">
    <citation type="journal article" date="2001" name="Genome Res.">
        <title>Genome evolution at the genus level: comparison of three complete genomes of hyperthermophilic archaea.</title>
        <authorList>
            <person name="Lecompte O."/>
            <person name="Ripp R."/>
            <person name="Puzos-Barbe V."/>
            <person name="Duprat S."/>
            <person name="Heilig R."/>
            <person name="Dietrich J."/>
            <person name="Thierry J.C."/>
            <person name="Poch O."/>
        </authorList>
    </citation>
    <scope>NUCLEOTIDE SEQUENCE</scope>
    <source>
        <strain evidence="2">Orsay</strain>
    </source>
</reference>
<dbReference type="EMBL" id="HE613800">
    <property type="protein sequence ID" value="CCE70326.1"/>
    <property type="molecule type" value="Genomic_DNA"/>
</dbReference>
<protein>
    <recommendedName>
        <fullName evidence="1">Rubrerythrin diiron-binding domain-containing protein</fullName>
    </recommendedName>
</protein>
<dbReference type="InterPro" id="IPR003251">
    <property type="entry name" value="Rr_diiron-bd_dom"/>
</dbReference>
<dbReference type="STRING" id="272844.PAB1750"/>